<dbReference type="InterPro" id="IPR052384">
    <property type="entry name" value="TMTC_O-mannosyltransferase"/>
</dbReference>
<feature type="transmembrane region" description="Helical" evidence="1">
    <location>
        <begin position="191"/>
        <end position="209"/>
    </location>
</feature>
<dbReference type="AlphaFoldDB" id="A0A1F5ZSR0"/>
<feature type="transmembrane region" description="Helical" evidence="1">
    <location>
        <begin position="130"/>
        <end position="147"/>
    </location>
</feature>
<sequence length="460" mass="54366">MKKKNLILWLILLFAFIFYSSSLSFFFISDDFFHISFNRLAEIFKISPSYNHYIPVFLSSLFIIKKLFGTNPFVFHLYVVLLHILNIFLVYVFTKEFLKSSRKALIVSLLFSFFYSHYEAVYWITGTTNSLMTLFYLLSLISFQMFTKTRKNICLVFTGVLIPLAFLSHEHAITLIPIIICYGIYRKVRVKNYKILLLPIFLFCFISILKIENTHLEVVKIATFSQFYQSVIRSNIYLLIPIPFIVDNIPKGIPLLAFLILMIIIFILIKKETKLLFCLIWLEIHILLFSSTSLPQPRYFYLASIPALCLIISFLSYFKKNVQFVPYMFLLIGFIIFLSNRSREWKETSMIMRQTITSLNTMYSRFSKDKKVYFVNLPDSLNGPPWNAYLFRNGVERLIEYASGILPNNIYYLKTVKNNILLRNDPYINTKELYRINNSAVMLYKEGKLYFSERKIKEEK</sequence>
<keyword evidence="1" id="KW-0812">Transmembrane</keyword>
<dbReference type="Pfam" id="PF13231">
    <property type="entry name" value="PMT_2"/>
    <property type="match status" value="1"/>
</dbReference>
<comment type="caution">
    <text evidence="3">The sequence shown here is derived from an EMBL/GenBank/DDBJ whole genome shotgun (WGS) entry which is preliminary data.</text>
</comment>
<proteinExistence type="predicted"/>
<evidence type="ECO:0000313" key="4">
    <source>
        <dbReference type="Proteomes" id="UP000176923"/>
    </source>
</evidence>
<evidence type="ECO:0000256" key="1">
    <source>
        <dbReference type="SAM" id="Phobius"/>
    </source>
</evidence>
<reference evidence="3 4" key="1">
    <citation type="journal article" date="2016" name="Nat. Commun.">
        <title>Thousands of microbial genomes shed light on interconnected biogeochemical processes in an aquifer system.</title>
        <authorList>
            <person name="Anantharaman K."/>
            <person name="Brown C.T."/>
            <person name="Hug L.A."/>
            <person name="Sharon I."/>
            <person name="Castelle C.J."/>
            <person name="Probst A.J."/>
            <person name="Thomas B.C."/>
            <person name="Singh A."/>
            <person name="Wilkins M.J."/>
            <person name="Karaoz U."/>
            <person name="Brodie E.L."/>
            <person name="Williams K.H."/>
            <person name="Hubbard S.S."/>
            <person name="Banfield J.F."/>
        </authorList>
    </citation>
    <scope>NUCLEOTIDE SEQUENCE [LARGE SCALE GENOMIC DNA]</scope>
</reference>
<feature type="transmembrane region" description="Helical" evidence="1">
    <location>
        <begin position="324"/>
        <end position="340"/>
    </location>
</feature>
<dbReference type="EMBL" id="MFJL01000026">
    <property type="protein sequence ID" value="OGG15384.1"/>
    <property type="molecule type" value="Genomic_DNA"/>
</dbReference>
<protein>
    <recommendedName>
        <fullName evidence="2">Glycosyltransferase RgtA/B/C/D-like domain-containing protein</fullName>
    </recommendedName>
</protein>
<dbReference type="InterPro" id="IPR038731">
    <property type="entry name" value="RgtA/B/C-like"/>
</dbReference>
<feature type="transmembrane region" description="Helical" evidence="1">
    <location>
        <begin position="252"/>
        <end position="269"/>
    </location>
</feature>
<evidence type="ECO:0000313" key="3">
    <source>
        <dbReference type="EMBL" id="OGG15384.1"/>
    </source>
</evidence>
<feature type="domain" description="Glycosyltransferase RgtA/B/C/D-like" evidence="2">
    <location>
        <begin position="63"/>
        <end position="206"/>
    </location>
</feature>
<organism evidence="3 4">
    <name type="scientific">Candidatus Gottesmanbacteria bacterium RIFCSPHIGHO2_02_FULL_39_11</name>
    <dbReference type="NCBI Taxonomy" id="1798382"/>
    <lineage>
        <taxon>Bacteria</taxon>
        <taxon>Candidatus Gottesmaniibacteriota</taxon>
    </lineage>
</organism>
<feature type="transmembrane region" description="Helical" evidence="1">
    <location>
        <begin position="299"/>
        <end position="317"/>
    </location>
</feature>
<accession>A0A1F5ZSR0</accession>
<name>A0A1F5ZSR0_9BACT</name>
<dbReference type="STRING" id="1798382.A3D77_07640"/>
<dbReference type="Proteomes" id="UP000176923">
    <property type="component" value="Unassembled WGS sequence"/>
</dbReference>
<dbReference type="PANTHER" id="PTHR44216">
    <property type="entry name" value="PROTEIN O-MANNOSYL-TRANSFERASE TMTC2"/>
    <property type="match status" value="1"/>
</dbReference>
<keyword evidence="1" id="KW-0472">Membrane</keyword>
<gene>
    <name evidence="3" type="ORF">A3D77_07640</name>
</gene>
<feature type="transmembrane region" description="Helical" evidence="1">
    <location>
        <begin position="154"/>
        <end position="185"/>
    </location>
</feature>
<dbReference type="GO" id="GO:0035269">
    <property type="term" value="P:protein O-linked glycosylation via mannose"/>
    <property type="evidence" value="ECO:0007669"/>
    <property type="project" value="TreeGrafter"/>
</dbReference>
<feature type="transmembrane region" description="Helical" evidence="1">
    <location>
        <begin position="6"/>
        <end position="29"/>
    </location>
</feature>
<dbReference type="PANTHER" id="PTHR44216:SF3">
    <property type="entry name" value="PROTEIN O-MANNOSYL-TRANSFERASE TMTC2"/>
    <property type="match status" value="1"/>
</dbReference>
<feature type="transmembrane region" description="Helical" evidence="1">
    <location>
        <begin position="74"/>
        <end position="93"/>
    </location>
</feature>
<keyword evidence="1" id="KW-1133">Transmembrane helix</keyword>
<evidence type="ECO:0000259" key="2">
    <source>
        <dbReference type="Pfam" id="PF13231"/>
    </source>
</evidence>
<dbReference type="GO" id="GO:0000030">
    <property type="term" value="F:mannosyltransferase activity"/>
    <property type="evidence" value="ECO:0007669"/>
    <property type="project" value="TreeGrafter"/>
</dbReference>